<organism evidence="2 3">
    <name type="scientific">Daphnia pulex</name>
    <name type="common">Water flea</name>
    <dbReference type="NCBI Taxonomy" id="6669"/>
    <lineage>
        <taxon>Eukaryota</taxon>
        <taxon>Metazoa</taxon>
        <taxon>Ecdysozoa</taxon>
        <taxon>Arthropoda</taxon>
        <taxon>Crustacea</taxon>
        <taxon>Branchiopoda</taxon>
        <taxon>Diplostraca</taxon>
        <taxon>Cladocera</taxon>
        <taxon>Anomopoda</taxon>
        <taxon>Daphniidae</taxon>
        <taxon>Daphnia</taxon>
    </lineage>
</organism>
<dbReference type="GO" id="GO:0051864">
    <property type="term" value="F:histone H3K36 demethylase activity"/>
    <property type="evidence" value="ECO:0000318"/>
    <property type="project" value="GO_Central"/>
</dbReference>
<dbReference type="KEGG" id="dpx:DAPPUDRAFT_113278"/>
<dbReference type="OrthoDB" id="1678912at2759"/>
<dbReference type="PROSITE" id="PS51184">
    <property type="entry name" value="JMJC"/>
    <property type="match status" value="1"/>
</dbReference>
<accession>E9HEK3</accession>
<dbReference type="GO" id="GO:0032454">
    <property type="term" value="F:histone H3K9 demethylase activity"/>
    <property type="evidence" value="ECO:0000318"/>
    <property type="project" value="GO_Central"/>
</dbReference>
<dbReference type="FunFam" id="2.60.120.650:FF:000120">
    <property type="entry name" value="Uncharacterized protein"/>
    <property type="match status" value="1"/>
</dbReference>
<dbReference type="PANTHER" id="PTHR10694:SF129">
    <property type="entry name" value="LYSINE-SPECIFIC DEMETHYLASE 4B-RELATED"/>
    <property type="match status" value="1"/>
</dbReference>
<sequence>MGNFPKFLSKAFKEHASERGGILITPPVKPPNTFGTHICKPAVRPLKQYRKVAEGVYSSDIIPSGKRGLALDKFMAKSYLASLSKSGLGSLGPTDENWKGIFNRFDEVEKGKGLAPNRPIPEYLVDKNASLFETFTPYFKNPTILMSGVNAPQLLIGPAQSYTGLHVENINLASVNFLRDGKPKYWIIIPARYRNRVLQLLKKFFPEDYKENKDGVKCYYFECHKSFFVMPQVLRPAEPPNPFDCIKQEKGQYVVTFPGAVHMVVNIGSNCAEAINVCLPEWEEEQGRSARDFFLPIPTRSNKQTTQTRAYFLSLEPKM</sequence>
<dbReference type="AlphaFoldDB" id="E9HEK3"/>
<reference evidence="2 3" key="1">
    <citation type="journal article" date="2011" name="Science">
        <title>The ecoresponsive genome of Daphnia pulex.</title>
        <authorList>
            <person name="Colbourne J.K."/>
            <person name="Pfrender M.E."/>
            <person name="Gilbert D."/>
            <person name="Thomas W.K."/>
            <person name="Tucker A."/>
            <person name="Oakley T.H."/>
            <person name="Tokishita S."/>
            <person name="Aerts A."/>
            <person name="Arnold G.J."/>
            <person name="Basu M.K."/>
            <person name="Bauer D.J."/>
            <person name="Caceres C.E."/>
            <person name="Carmel L."/>
            <person name="Casola C."/>
            <person name="Choi J.H."/>
            <person name="Detter J.C."/>
            <person name="Dong Q."/>
            <person name="Dusheyko S."/>
            <person name="Eads B.D."/>
            <person name="Frohlich T."/>
            <person name="Geiler-Samerotte K.A."/>
            <person name="Gerlach D."/>
            <person name="Hatcher P."/>
            <person name="Jogdeo S."/>
            <person name="Krijgsveld J."/>
            <person name="Kriventseva E.V."/>
            <person name="Kultz D."/>
            <person name="Laforsch C."/>
            <person name="Lindquist E."/>
            <person name="Lopez J."/>
            <person name="Manak J.R."/>
            <person name="Muller J."/>
            <person name="Pangilinan J."/>
            <person name="Patwardhan R.P."/>
            <person name="Pitluck S."/>
            <person name="Pritham E.J."/>
            <person name="Rechtsteiner A."/>
            <person name="Rho M."/>
            <person name="Rogozin I.B."/>
            <person name="Sakarya O."/>
            <person name="Salamov A."/>
            <person name="Schaack S."/>
            <person name="Shapiro H."/>
            <person name="Shiga Y."/>
            <person name="Skalitzky C."/>
            <person name="Smith Z."/>
            <person name="Souvorov A."/>
            <person name="Sung W."/>
            <person name="Tang Z."/>
            <person name="Tsuchiya D."/>
            <person name="Tu H."/>
            <person name="Vos H."/>
            <person name="Wang M."/>
            <person name="Wolf Y.I."/>
            <person name="Yamagata H."/>
            <person name="Yamada T."/>
            <person name="Ye Y."/>
            <person name="Shaw J.R."/>
            <person name="Andrews J."/>
            <person name="Crease T.J."/>
            <person name="Tang H."/>
            <person name="Lucas S.M."/>
            <person name="Robertson H.M."/>
            <person name="Bork P."/>
            <person name="Koonin E.V."/>
            <person name="Zdobnov E.M."/>
            <person name="Grigoriev I.V."/>
            <person name="Lynch M."/>
            <person name="Boore J.L."/>
        </authorList>
    </citation>
    <scope>NUCLEOTIDE SEQUENCE [LARGE SCALE GENOMIC DNA]</scope>
</reference>
<dbReference type="Proteomes" id="UP000000305">
    <property type="component" value="Unassembled WGS sequence"/>
</dbReference>
<keyword evidence="3" id="KW-1185">Reference proteome</keyword>
<evidence type="ECO:0000313" key="2">
    <source>
        <dbReference type="EMBL" id="EFX69863.1"/>
    </source>
</evidence>
<dbReference type="PhylomeDB" id="E9HEK3"/>
<dbReference type="GO" id="GO:0006338">
    <property type="term" value="P:chromatin remodeling"/>
    <property type="evidence" value="ECO:0000318"/>
    <property type="project" value="GO_Central"/>
</dbReference>
<gene>
    <name evidence="2" type="ORF">DAPPUDRAFT_113278</name>
</gene>
<evidence type="ECO:0000259" key="1">
    <source>
        <dbReference type="PROSITE" id="PS51184"/>
    </source>
</evidence>
<name>E9HEK3_DAPPU</name>
<dbReference type="GO" id="GO:0010468">
    <property type="term" value="P:regulation of gene expression"/>
    <property type="evidence" value="ECO:0000318"/>
    <property type="project" value="GO_Central"/>
</dbReference>
<dbReference type="Pfam" id="PF02373">
    <property type="entry name" value="JmjC"/>
    <property type="match status" value="1"/>
</dbReference>
<protein>
    <recommendedName>
        <fullName evidence="1">JmjC domain-containing protein</fullName>
    </recommendedName>
</protein>
<proteinExistence type="predicted"/>
<dbReference type="InParanoid" id="E9HEK3"/>
<dbReference type="InterPro" id="IPR003347">
    <property type="entry name" value="JmjC_dom"/>
</dbReference>
<dbReference type="PANTHER" id="PTHR10694">
    <property type="entry name" value="LYSINE-SPECIFIC DEMETHYLASE"/>
    <property type="match status" value="1"/>
</dbReference>
<dbReference type="eggNOG" id="KOG0958">
    <property type="taxonomic scope" value="Eukaryota"/>
</dbReference>
<evidence type="ECO:0000313" key="3">
    <source>
        <dbReference type="Proteomes" id="UP000000305"/>
    </source>
</evidence>
<dbReference type="SMART" id="SM00558">
    <property type="entry name" value="JmjC"/>
    <property type="match status" value="1"/>
</dbReference>
<dbReference type="GO" id="GO:0000785">
    <property type="term" value="C:chromatin"/>
    <property type="evidence" value="ECO:0000318"/>
    <property type="project" value="GO_Central"/>
</dbReference>
<dbReference type="Gene3D" id="2.60.120.650">
    <property type="entry name" value="Cupin"/>
    <property type="match status" value="1"/>
</dbReference>
<feature type="domain" description="JmjC" evidence="1">
    <location>
        <begin position="130"/>
        <end position="294"/>
    </location>
</feature>
<dbReference type="HOGENOM" id="CLU_084585_0_0_1"/>
<dbReference type="SUPFAM" id="SSF51197">
    <property type="entry name" value="Clavaminate synthase-like"/>
    <property type="match status" value="1"/>
</dbReference>
<dbReference type="EMBL" id="GL732629">
    <property type="protein sequence ID" value="EFX69863.1"/>
    <property type="molecule type" value="Genomic_DNA"/>
</dbReference>
<dbReference type="GO" id="GO:0005634">
    <property type="term" value="C:nucleus"/>
    <property type="evidence" value="ECO:0000318"/>
    <property type="project" value="GO_Central"/>
</dbReference>